<keyword evidence="5 6" id="KW-0175">Coiled coil</keyword>
<feature type="region of interest" description="Disordered" evidence="7">
    <location>
        <begin position="821"/>
        <end position="849"/>
    </location>
</feature>
<feature type="region of interest" description="Disordered" evidence="7">
    <location>
        <begin position="1"/>
        <end position="122"/>
    </location>
</feature>
<gene>
    <name evidence="8" type="ORF">GTA08_BOTSDO02065</name>
</gene>
<feature type="compositionally biased region" description="Low complexity" evidence="7">
    <location>
        <begin position="930"/>
        <end position="939"/>
    </location>
</feature>
<feature type="region of interest" description="Disordered" evidence="7">
    <location>
        <begin position="454"/>
        <end position="717"/>
    </location>
</feature>
<keyword evidence="2" id="KW-0880">Kelch repeat</keyword>
<evidence type="ECO:0000256" key="4">
    <source>
        <dbReference type="ARBA" id="ARBA00022737"/>
    </source>
</evidence>
<accession>A0A8H4IXW5</accession>
<dbReference type="PANTHER" id="PTHR23244:SF456">
    <property type="entry name" value="MULTIPLE EPIDERMAL GROWTH FACTOR-LIKE DOMAINS PROTEIN 8"/>
    <property type="match status" value="1"/>
</dbReference>
<proteinExistence type="predicted"/>
<evidence type="ECO:0000313" key="9">
    <source>
        <dbReference type="Proteomes" id="UP000572817"/>
    </source>
</evidence>
<dbReference type="Gene3D" id="2.120.10.80">
    <property type="entry name" value="Kelch-type beta propeller"/>
    <property type="match status" value="1"/>
</dbReference>
<evidence type="ECO:0000256" key="3">
    <source>
        <dbReference type="ARBA" id="ARBA00022490"/>
    </source>
</evidence>
<dbReference type="EMBL" id="WWBZ02000016">
    <property type="protein sequence ID" value="KAF4309450.1"/>
    <property type="molecule type" value="Genomic_DNA"/>
</dbReference>
<feature type="region of interest" description="Disordered" evidence="7">
    <location>
        <begin position="885"/>
        <end position="904"/>
    </location>
</feature>
<feature type="coiled-coil region" evidence="6">
    <location>
        <begin position="988"/>
        <end position="1036"/>
    </location>
</feature>
<reference evidence="8" key="1">
    <citation type="submission" date="2020-04" db="EMBL/GenBank/DDBJ databases">
        <title>Genome Assembly and Annotation of Botryosphaeria dothidea sdau 11-99, a Latent Pathogen of Apple Fruit Ring Rot in China.</title>
        <authorList>
            <person name="Yu C."/>
            <person name="Diao Y."/>
            <person name="Lu Q."/>
            <person name="Zhao J."/>
            <person name="Cui S."/>
            <person name="Peng C."/>
            <person name="He B."/>
            <person name="Liu H."/>
        </authorList>
    </citation>
    <scope>NUCLEOTIDE SEQUENCE [LARGE SCALE GENOMIC DNA]</scope>
    <source>
        <strain evidence="8">Sdau11-99</strain>
    </source>
</reference>
<feature type="compositionally biased region" description="Low complexity" evidence="7">
    <location>
        <begin position="1340"/>
        <end position="1353"/>
    </location>
</feature>
<feature type="compositionally biased region" description="Pro residues" evidence="7">
    <location>
        <begin position="497"/>
        <end position="506"/>
    </location>
</feature>
<feature type="compositionally biased region" description="Polar residues" evidence="7">
    <location>
        <begin position="1516"/>
        <end position="1539"/>
    </location>
</feature>
<feature type="region of interest" description="Disordered" evidence="7">
    <location>
        <begin position="1272"/>
        <end position="1297"/>
    </location>
</feature>
<feature type="region of interest" description="Disordered" evidence="7">
    <location>
        <begin position="1397"/>
        <end position="1417"/>
    </location>
</feature>
<dbReference type="Proteomes" id="UP000572817">
    <property type="component" value="Unassembled WGS sequence"/>
</dbReference>
<dbReference type="InterPro" id="IPR006652">
    <property type="entry name" value="Kelch_1"/>
</dbReference>
<feature type="coiled-coil region" evidence="6">
    <location>
        <begin position="1079"/>
        <end position="1148"/>
    </location>
</feature>
<name>A0A8H4IXW5_9PEZI</name>
<organism evidence="8 9">
    <name type="scientific">Botryosphaeria dothidea</name>
    <dbReference type="NCBI Taxonomy" id="55169"/>
    <lineage>
        <taxon>Eukaryota</taxon>
        <taxon>Fungi</taxon>
        <taxon>Dikarya</taxon>
        <taxon>Ascomycota</taxon>
        <taxon>Pezizomycotina</taxon>
        <taxon>Dothideomycetes</taxon>
        <taxon>Dothideomycetes incertae sedis</taxon>
        <taxon>Botryosphaeriales</taxon>
        <taxon>Botryosphaeriaceae</taxon>
        <taxon>Botryosphaeria</taxon>
    </lineage>
</organism>
<dbReference type="InterPro" id="IPR015915">
    <property type="entry name" value="Kelch-typ_b-propeller"/>
</dbReference>
<evidence type="ECO:0000256" key="1">
    <source>
        <dbReference type="ARBA" id="ARBA00004496"/>
    </source>
</evidence>
<evidence type="ECO:0000256" key="6">
    <source>
        <dbReference type="SAM" id="Coils"/>
    </source>
</evidence>
<feature type="compositionally biased region" description="Basic and acidic residues" evidence="7">
    <location>
        <begin position="1328"/>
        <end position="1338"/>
    </location>
</feature>
<dbReference type="FunFam" id="2.120.10.80:FF:000049">
    <property type="entry name" value="Cell polarity protein (Tea1)"/>
    <property type="match status" value="1"/>
</dbReference>
<feature type="compositionally biased region" description="Polar residues" evidence="7">
    <location>
        <begin position="59"/>
        <end position="89"/>
    </location>
</feature>
<dbReference type="Pfam" id="PF24681">
    <property type="entry name" value="Kelch_KLHDC2_KLHL20_DRC7"/>
    <property type="match status" value="1"/>
</dbReference>
<feature type="compositionally biased region" description="Low complexity" evidence="7">
    <location>
        <begin position="10"/>
        <end position="21"/>
    </location>
</feature>
<feature type="region of interest" description="Disordered" evidence="7">
    <location>
        <begin position="1507"/>
        <end position="1578"/>
    </location>
</feature>
<feature type="compositionally biased region" description="Pro residues" evidence="7">
    <location>
        <begin position="532"/>
        <end position="549"/>
    </location>
</feature>
<dbReference type="PANTHER" id="PTHR23244">
    <property type="entry name" value="KELCH REPEAT DOMAIN"/>
    <property type="match status" value="1"/>
</dbReference>
<dbReference type="GO" id="GO:0061245">
    <property type="term" value="P:establishment or maintenance of bipolar cell polarity"/>
    <property type="evidence" value="ECO:0007669"/>
    <property type="project" value="TreeGrafter"/>
</dbReference>
<comment type="subcellular location">
    <subcellularLocation>
        <location evidence="1">Cytoplasm</location>
    </subcellularLocation>
</comment>
<dbReference type="SMART" id="SM00612">
    <property type="entry name" value="Kelch"/>
    <property type="match status" value="2"/>
</dbReference>
<feature type="region of interest" description="Disordered" evidence="7">
    <location>
        <begin position="1324"/>
        <end position="1355"/>
    </location>
</feature>
<feature type="compositionally biased region" description="Low complexity" evidence="7">
    <location>
        <begin position="455"/>
        <end position="466"/>
    </location>
</feature>
<dbReference type="OrthoDB" id="45365at2759"/>
<evidence type="ECO:0000256" key="5">
    <source>
        <dbReference type="ARBA" id="ARBA00023054"/>
    </source>
</evidence>
<keyword evidence="9" id="KW-1185">Reference proteome</keyword>
<evidence type="ECO:0000256" key="2">
    <source>
        <dbReference type="ARBA" id="ARBA00022441"/>
    </source>
</evidence>
<feature type="compositionally biased region" description="Polar residues" evidence="7">
    <location>
        <begin position="606"/>
        <end position="632"/>
    </location>
</feature>
<feature type="region of interest" description="Disordered" evidence="7">
    <location>
        <begin position="921"/>
        <end position="940"/>
    </location>
</feature>
<keyword evidence="3" id="KW-0963">Cytoplasm</keyword>
<dbReference type="SUPFAM" id="SSF117281">
    <property type="entry name" value="Kelch motif"/>
    <property type="match status" value="1"/>
</dbReference>
<evidence type="ECO:0000256" key="7">
    <source>
        <dbReference type="SAM" id="MobiDB-lite"/>
    </source>
</evidence>
<feature type="compositionally biased region" description="Polar residues" evidence="7">
    <location>
        <begin position="706"/>
        <end position="715"/>
    </location>
</feature>
<protein>
    <submittedName>
        <fullName evidence="8">Cell polarity protein</fullName>
    </submittedName>
</protein>
<evidence type="ECO:0000313" key="8">
    <source>
        <dbReference type="EMBL" id="KAF4309450.1"/>
    </source>
</evidence>
<sequence>MSFLFKSKKQQQPASALPAASRNITSSDGPPASSIPTANGVRGAPGAPAQQREAEQARNSPQAQTPTPTASVNNSLSSLQGPDNNSSPEPTKMRERSDSQLQNGRASQAPPPRGLSESPYPWSQRRLNFTTAASPFPRYGAAVNSTASKDGTIFLMGGLVNGTTVKGDLWMTETGAGNMACHPVATTSEGPGPRVGHASLLVGNAFIVFGGDTKLDEGDILDDTLYLLNTSTKQWSRALPAGPRPSGRYGHTLNIIGSKIFVFGGQVEGFFFNDLVAFDLNALQVPNNRWEVLIPNSADGGPPPGQIPPARTNHSVVTWNDKLYLFGGTDGVNWFSDVWAYDHKTNSWSELDCIGYIPLAREGHAAAIVNDTMYVFGGRTREGTDLGDLAAFKITSRRWYMFQNMGPSPSPRSGHSMTSYGKHIVVLAGEPSSSAPDRNELSLAYVLDTSKIRYPSSEQSPAPSAERQPVRKMSAGEKSGIPQGRVGRESMMAGPMGAPPARPAEGPPVSGSPQNGVPGAGSRLPLPRATGGPPPSSGPPPAGQPPQPRPNGARPGSKTPTKASGFGPTVDTARAAAFDRDTMSPVTRDSPSSRDAEPQSVAARAMQNQGRDQSPRGQSPRGQSPRGQSPRGQSPRGLRSPVQTKPPHHHNQSIDSVKSGPTRADSRTRHQQSLDNIVQDSPRGSMEGHKHKHSTSREVDRPTDSGIGSSPAVKQQNEEIVRELEAARSRNAWLASELALARKAGYQANASTSPVLDERAAEAFGDDDKPLVEALIKMRAELAKVQSSIDAQAVEAANKIAQIEKQRDAAIGEAVYAKTKLAAHGGSQAGTPQPDGNRGNMTPDMDRMNDLNRRLAASLAAQTELSSRVDGLLVEIEAEKRTRRLAEETAEAAQKRASELDSYRQRTMMELESLRAELHEAEKAAREESASSAEAKASAQMLAVDKSELSGKLSRALEDVKSHSGVLESLRAAVTASTDKAALLESKLEDERSYRTELEQTLAKLRAEHEDSKIELESTARRLKDSEEIAAKHAEEAAMHREAVLNGLARATDKDADEDVSDQRVQILQQQVDAASAMVRKNQEAADHASEKLRRAEERIAGLETFQEQASREGLSIRKQLQNAMREMQQLQSEKAELQQQFERQVLEGNAHEVQLKTLKNLLDERGISTSAAEHRRSRALDSPGSRFSTPELNRVRELEQQLDASLKAHDEMRASFESREAEISKEWEEKITALHNDHQAAVKYLRGTEKMLTKMKSELERYKATNAELEKELDRAKQRGLSPNQDSSDWEAERESLRSELTNVQTTLKNSISHLEGQISQLQTDLEAARREQETASRHAQQLQHSTAQQQTDIENLKHEKAALEERAKDAEQRVQMFLDQFENSVDNYRRQSQMVMQSHGGSGHTQGHSHHRSHDSIAGESIYSQATDVTDRTATPPNGQVAAAAATRNSMALDSLATELESLRSHWESTNKAYRLSQNSYFDRTPTTEHVDFSESLGSWRKRLDLDDEDDDQPTTQYANQPSSAQIQKQPSPASQGSHERKRSADSDARTPTVATMNGVQPGSPTGPGPGGAAMI</sequence>
<comment type="caution">
    <text evidence="8">The sequence shown here is derived from an EMBL/GenBank/DDBJ whole genome shotgun (WGS) entry which is preliminary data.</text>
</comment>
<keyword evidence="4" id="KW-0677">Repeat</keyword>
<dbReference type="GO" id="GO:0051285">
    <property type="term" value="C:cell cortex of cell tip"/>
    <property type="evidence" value="ECO:0007669"/>
    <property type="project" value="TreeGrafter"/>
</dbReference>